<reference evidence="10 11" key="1">
    <citation type="submission" date="2018-07" db="EMBL/GenBank/DDBJ databases">
        <title>Marsedoiliclastica nanhaica gen. nov. sp. nov., a novel marine hydrocarbonoclastic bacterium isolated from an in-situ enriched hydrocarbon-degrading consortium in deep-sea sediment.</title>
        <authorList>
            <person name="Dong C."/>
            <person name="Ma T."/>
            <person name="Liu R."/>
            <person name="Shao Z."/>
        </authorList>
    </citation>
    <scope>NUCLEOTIDE SEQUENCE [LARGE SCALE GENOMIC DNA]</scope>
    <source>
        <strain evidence="11">soil36-7</strain>
    </source>
</reference>
<evidence type="ECO:0000256" key="2">
    <source>
        <dbReference type="ARBA" id="ARBA00001974"/>
    </source>
</evidence>
<keyword evidence="5 9" id="KW-0816">Tricarboxylic acid cycle</keyword>
<accession>A0A4P7XFR3</accession>
<dbReference type="GO" id="GO:0006099">
    <property type="term" value="P:tricarboxylic acid cycle"/>
    <property type="evidence" value="ECO:0007669"/>
    <property type="project" value="UniProtKB-UniRule"/>
</dbReference>
<comment type="catalytic activity">
    <reaction evidence="1 9">
        <text>(S)-malate + a quinone = a quinol + oxaloacetate</text>
        <dbReference type="Rhea" id="RHEA:46012"/>
        <dbReference type="ChEBI" id="CHEBI:15589"/>
        <dbReference type="ChEBI" id="CHEBI:16452"/>
        <dbReference type="ChEBI" id="CHEBI:24646"/>
        <dbReference type="ChEBI" id="CHEBI:132124"/>
        <dbReference type="EC" id="1.1.5.4"/>
    </reaction>
</comment>
<keyword evidence="11" id="KW-1185">Reference proteome</keyword>
<dbReference type="EMBL" id="CP031093">
    <property type="protein sequence ID" value="QCF24577.1"/>
    <property type="molecule type" value="Genomic_DNA"/>
</dbReference>
<dbReference type="InterPro" id="IPR006231">
    <property type="entry name" value="MQO"/>
</dbReference>
<keyword evidence="6 9" id="KW-0285">Flavoprotein</keyword>
<dbReference type="EC" id="1.1.5.4" evidence="9"/>
<gene>
    <name evidence="9 10" type="primary">mqo</name>
    <name evidence="10" type="ORF">soil367_00625</name>
</gene>
<dbReference type="UniPathway" id="UPA00223">
    <property type="reaction ID" value="UER01008"/>
</dbReference>
<comment type="pathway">
    <text evidence="3 9">Carbohydrate metabolism; tricarboxylic acid cycle; oxaloacetate from (S)-malate (quinone route): step 1/1.</text>
</comment>
<dbReference type="NCBIfam" id="NF003603">
    <property type="entry name" value="PRK05257.1-1"/>
    <property type="match status" value="1"/>
</dbReference>
<dbReference type="NCBIfam" id="NF003605">
    <property type="entry name" value="PRK05257.1-4"/>
    <property type="match status" value="1"/>
</dbReference>
<dbReference type="AlphaFoldDB" id="A0A4P7XFR3"/>
<comment type="similarity">
    <text evidence="4 9">Belongs to the MQO family.</text>
</comment>
<proteinExistence type="inferred from homology"/>
<dbReference type="GO" id="GO:0008924">
    <property type="term" value="F:L-malate dehydrogenase (quinone) activity"/>
    <property type="evidence" value="ECO:0007669"/>
    <property type="project" value="UniProtKB-UniRule"/>
</dbReference>
<organism evidence="10 11">
    <name type="scientific">Hydrocarboniclastica marina</name>
    <dbReference type="NCBI Taxonomy" id="2259620"/>
    <lineage>
        <taxon>Bacteria</taxon>
        <taxon>Pseudomonadati</taxon>
        <taxon>Pseudomonadota</taxon>
        <taxon>Gammaproteobacteria</taxon>
        <taxon>Alteromonadales</taxon>
        <taxon>Alteromonadaceae</taxon>
        <taxon>Hydrocarboniclastica</taxon>
    </lineage>
</organism>
<evidence type="ECO:0000256" key="7">
    <source>
        <dbReference type="ARBA" id="ARBA00022827"/>
    </source>
</evidence>
<evidence type="ECO:0000313" key="10">
    <source>
        <dbReference type="EMBL" id="QCF24577.1"/>
    </source>
</evidence>
<name>A0A4P7XFR3_9ALTE</name>
<comment type="cofactor">
    <cofactor evidence="2 9">
        <name>FAD</name>
        <dbReference type="ChEBI" id="CHEBI:57692"/>
    </cofactor>
</comment>
<dbReference type="NCBIfam" id="NF009875">
    <property type="entry name" value="PRK13339.1"/>
    <property type="match status" value="1"/>
</dbReference>
<dbReference type="SUPFAM" id="SSF51905">
    <property type="entry name" value="FAD/NAD(P)-binding domain"/>
    <property type="match status" value="1"/>
</dbReference>
<dbReference type="OrthoDB" id="9763983at2"/>
<evidence type="ECO:0000256" key="8">
    <source>
        <dbReference type="ARBA" id="ARBA00023002"/>
    </source>
</evidence>
<dbReference type="NCBIfam" id="NF003606">
    <property type="entry name" value="PRK05257.2-1"/>
    <property type="match status" value="1"/>
</dbReference>
<evidence type="ECO:0000256" key="6">
    <source>
        <dbReference type="ARBA" id="ARBA00022630"/>
    </source>
</evidence>
<evidence type="ECO:0000256" key="1">
    <source>
        <dbReference type="ARBA" id="ARBA00001139"/>
    </source>
</evidence>
<dbReference type="NCBIfam" id="NF003613">
    <property type="entry name" value="PRK05257.3-4"/>
    <property type="match status" value="1"/>
</dbReference>
<dbReference type="KEGG" id="hmi:soil367_00625"/>
<dbReference type="NCBIfam" id="NF003611">
    <property type="entry name" value="PRK05257.3-2"/>
    <property type="match status" value="1"/>
</dbReference>
<keyword evidence="8 9" id="KW-0560">Oxidoreductase</keyword>
<keyword evidence="7 9" id="KW-0274">FAD</keyword>
<dbReference type="Proteomes" id="UP000298049">
    <property type="component" value="Chromosome"/>
</dbReference>
<evidence type="ECO:0000256" key="3">
    <source>
        <dbReference type="ARBA" id="ARBA00005012"/>
    </source>
</evidence>
<dbReference type="NCBIfam" id="TIGR01320">
    <property type="entry name" value="mal_quin_oxido"/>
    <property type="match status" value="1"/>
</dbReference>
<evidence type="ECO:0000313" key="11">
    <source>
        <dbReference type="Proteomes" id="UP000298049"/>
    </source>
</evidence>
<protein>
    <recommendedName>
        <fullName evidence="9">Probable malate:quinone oxidoreductase</fullName>
        <ecNumber evidence="9">1.1.5.4</ecNumber>
    </recommendedName>
    <alternativeName>
        <fullName evidence="9">MQO</fullName>
    </alternativeName>
    <alternativeName>
        <fullName evidence="9">Malate dehydrogenase [quinone]</fullName>
    </alternativeName>
</protein>
<dbReference type="Pfam" id="PF06039">
    <property type="entry name" value="Mqo"/>
    <property type="match status" value="1"/>
</dbReference>
<dbReference type="NCBIfam" id="NF003608">
    <property type="entry name" value="PRK05257.2-4"/>
    <property type="match status" value="1"/>
</dbReference>
<dbReference type="PANTHER" id="PTHR43104:SF2">
    <property type="entry name" value="L-2-HYDROXYGLUTARATE DEHYDROGENASE, MITOCHONDRIAL"/>
    <property type="match status" value="1"/>
</dbReference>
<dbReference type="InterPro" id="IPR036188">
    <property type="entry name" value="FAD/NAD-bd_sf"/>
</dbReference>
<dbReference type="GO" id="GO:0047545">
    <property type="term" value="F:(S)-2-hydroxyglutarate dehydrogenase activity"/>
    <property type="evidence" value="ECO:0007669"/>
    <property type="project" value="TreeGrafter"/>
</dbReference>
<evidence type="ECO:0000256" key="9">
    <source>
        <dbReference type="HAMAP-Rule" id="MF_00212"/>
    </source>
</evidence>
<evidence type="ECO:0000256" key="5">
    <source>
        <dbReference type="ARBA" id="ARBA00022532"/>
    </source>
</evidence>
<dbReference type="HAMAP" id="MF_00212">
    <property type="entry name" value="MQO"/>
    <property type="match status" value="1"/>
</dbReference>
<dbReference type="PANTHER" id="PTHR43104">
    <property type="entry name" value="L-2-HYDROXYGLUTARATE DEHYDROGENASE, MITOCHONDRIAL"/>
    <property type="match status" value="1"/>
</dbReference>
<evidence type="ECO:0000256" key="4">
    <source>
        <dbReference type="ARBA" id="ARBA00006389"/>
    </source>
</evidence>
<sequence length="494" mass="54691">MTVRKTDVLLVGGGVMSATLGMMLRQLDPSLKITLVERLDHVAHESTDGWNNAGTGHAGYCELNYTPENPDGSIEISRALNINASFEVTLQFWSWLVEHGALPEPHNFINNTPHKSFVWGEKDVEFLRKRHQLLSNHHLFRDMEFSTDPAVLQDWMPLVMRHRDPKQPIAATRVQYGADVDFGSLTRSMVNDLSEHPNFDLKLSHSVHSLKQTDEGRWKVVVIDEKADASKTYDAGFVFLGAGGAALPLLQRSGIAESRGYGGFPVSGQWLVCTKPEIVKQHSSKVYGKAPTGAPPMSVPHLDTRVINGKPALLFGPFAGFTTKFLKQGSYMDLFSSVRGSNLKPMMAVGAGNMDLTRYLIGEVFQSHKARVESLRNFFPDAKKDDWKLQEAGKRVQIIKKDPEGHGKLEFGTEIVASRDGTLAALLGASPGASTAVAAMVDVLERCFPQRIASAEWQARMKELIPSYGQSLVDDADLLQTTRERTLNTLKLRK</sequence>